<keyword evidence="2" id="KW-1185">Reference proteome</keyword>
<accession>A0A371XCY0</accession>
<comment type="caution">
    <text evidence="1">The sequence shown here is derived from an EMBL/GenBank/DDBJ whole genome shotgun (WGS) entry which is preliminary data.</text>
</comment>
<dbReference type="Proteomes" id="UP000262379">
    <property type="component" value="Unassembled WGS sequence"/>
</dbReference>
<protein>
    <submittedName>
        <fullName evidence="1">Uncharacterized protein</fullName>
    </submittedName>
</protein>
<dbReference type="RefSeq" id="WP_116624333.1">
    <property type="nucleotide sequence ID" value="NZ_QURN01000009.1"/>
</dbReference>
<dbReference type="AlphaFoldDB" id="A0A371XCY0"/>
<evidence type="ECO:0000313" key="1">
    <source>
        <dbReference type="EMBL" id="RFC67081.1"/>
    </source>
</evidence>
<organism evidence="1 2">
    <name type="scientific">Mesorhizobium denitrificans</name>
    <dbReference type="NCBI Taxonomy" id="2294114"/>
    <lineage>
        <taxon>Bacteria</taxon>
        <taxon>Pseudomonadati</taxon>
        <taxon>Pseudomonadota</taxon>
        <taxon>Alphaproteobacteria</taxon>
        <taxon>Hyphomicrobiales</taxon>
        <taxon>Phyllobacteriaceae</taxon>
        <taxon>Mesorhizobium</taxon>
    </lineage>
</organism>
<sequence>MMEGEDEAEKATRAIPSLAHALEEARARAKLHYESAILADADEYEPVQDSLTAKHGSLLDFAQPGSNRPVELESKAQIARMAVEADIARRTLAGGTAKAAYDMQESMDEMRGALLECLEAVRECRELVRAMAIRRDRNYF</sequence>
<evidence type="ECO:0000313" key="2">
    <source>
        <dbReference type="Proteomes" id="UP000262379"/>
    </source>
</evidence>
<dbReference type="EMBL" id="QURN01000009">
    <property type="protein sequence ID" value="RFC67081.1"/>
    <property type="molecule type" value="Genomic_DNA"/>
</dbReference>
<proteinExistence type="predicted"/>
<reference evidence="2" key="1">
    <citation type="submission" date="2018-08" db="EMBL/GenBank/DDBJ databases">
        <authorList>
            <person name="Im W.T."/>
        </authorList>
    </citation>
    <scope>NUCLEOTIDE SEQUENCE [LARGE SCALE GENOMIC DNA]</scope>
    <source>
        <strain evidence="2">LA-28</strain>
    </source>
</reference>
<gene>
    <name evidence="1" type="ORF">DY251_12985</name>
</gene>
<name>A0A371XCY0_9HYPH</name>